<evidence type="ECO:0000256" key="2">
    <source>
        <dbReference type="ARBA" id="ARBA00004613"/>
    </source>
</evidence>
<gene>
    <name evidence="7" type="ORF">IFT62_04640</name>
</gene>
<dbReference type="Pfam" id="PF08548">
    <property type="entry name" value="Peptidase_M10_C"/>
    <property type="match status" value="1"/>
</dbReference>
<evidence type="ECO:0000259" key="6">
    <source>
        <dbReference type="Pfam" id="PF08548"/>
    </source>
</evidence>
<dbReference type="InterPro" id="IPR018511">
    <property type="entry name" value="Hemolysin-typ_Ca-bd_CS"/>
</dbReference>
<dbReference type="InterPro" id="IPR001343">
    <property type="entry name" value="Hemolysn_Ca-bd"/>
</dbReference>
<evidence type="ECO:0000256" key="3">
    <source>
        <dbReference type="ARBA" id="ARBA00022525"/>
    </source>
</evidence>
<evidence type="ECO:0000256" key="1">
    <source>
        <dbReference type="ARBA" id="ARBA00001913"/>
    </source>
</evidence>
<evidence type="ECO:0000256" key="4">
    <source>
        <dbReference type="ARBA" id="ARBA00022737"/>
    </source>
</evidence>
<comment type="caution">
    <text evidence="7">The sequence shown here is derived from an EMBL/GenBank/DDBJ whole genome shotgun (WGS) entry which is preliminary data.</text>
</comment>
<dbReference type="PANTHER" id="PTHR38340:SF1">
    <property type="entry name" value="S-LAYER PROTEIN"/>
    <property type="match status" value="1"/>
</dbReference>
<evidence type="ECO:0000313" key="8">
    <source>
        <dbReference type="Proteomes" id="UP000625247"/>
    </source>
</evidence>
<dbReference type="InterPro" id="IPR011049">
    <property type="entry name" value="Serralysin-like_metalloprot_C"/>
</dbReference>
<dbReference type="InterPro" id="IPR013858">
    <property type="entry name" value="Peptidase_M10B_C"/>
</dbReference>
<name>A0ABR9A3K5_9PSED</name>
<dbReference type="InterPro" id="IPR050557">
    <property type="entry name" value="RTX_toxin/Mannuronan_C5-epim"/>
</dbReference>
<keyword evidence="3" id="KW-0964">Secreted</keyword>
<comment type="subcellular location">
    <subcellularLocation>
        <location evidence="2">Secreted</location>
    </subcellularLocation>
</comment>
<protein>
    <recommendedName>
        <fullName evidence="6">Peptidase M10 serralysin C-terminal domain-containing protein</fullName>
    </recommendedName>
</protein>
<dbReference type="PROSITE" id="PS00330">
    <property type="entry name" value="HEMOLYSIN_CALCIUM"/>
    <property type="match status" value="1"/>
</dbReference>
<dbReference type="SUPFAM" id="SSF51120">
    <property type="entry name" value="beta-Roll"/>
    <property type="match status" value="2"/>
</dbReference>
<dbReference type="PRINTS" id="PR00313">
    <property type="entry name" value="CABNDNGRPT"/>
</dbReference>
<comment type="cofactor">
    <cofactor evidence="1">
        <name>Ca(2+)</name>
        <dbReference type="ChEBI" id="CHEBI:29108"/>
    </cofactor>
</comment>
<dbReference type="EMBL" id="JACYNP010000002">
    <property type="protein sequence ID" value="MBD8120490.1"/>
    <property type="molecule type" value="Genomic_DNA"/>
</dbReference>
<evidence type="ECO:0000256" key="5">
    <source>
        <dbReference type="ARBA" id="ARBA00022837"/>
    </source>
</evidence>
<keyword evidence="8" id="KW-1185">Reference proteome</keyword>
<sequence length="325" mass="33885">MSLAKPGSTAANATFIGTDGPDSLNGTAIADVIHGGSGDDRLYGNSGNDRLYGDSGNDVIAGDQGRDTLTGGAGCDTFVFTQIHDSYEGGGTSFSDLILDFSSDDRIDVSALGLTGLGNGHDHTLRVEVNDAGTRTYLKSYAYDEGGDRFQLAFEGDVSQYLTPDRIIGNGAEDVTHSGLGGNALRGGAGADTFVYDKITDSYQRDGLSQSDLIQDFAGNDRIDLSALGFTGLGNGHNHTLRLEVDDAGARTYLKSYDSDESGIRFQASFKGDVSQYLEGDGIIFGNVAATESSSHTPPLAPEPTGDAVQIELLGIAEDHSSGVA</sequence>
<dbReference type="Proteomes" id="UP000625247">
    <property type="component" value="Unassembled WGS sequence"/>
</dbReference>
<feature type="domain" description="Peptidase M10 serralysin C-terminal" evidence="6">
    <location>
        <begin position="168"/>
        <end position="231"/>
    </location>
</feature>
<evidence type="ECO:0000313" key="7">
    <source>
        <dbReference type="EMBL" id="MBD8120490.1"/>
    </source>
</evidence>
<reference evidence="7 8" key="1">
    <citation type="journal article" date="2020" name="FEMS Microbiol. Ecol.">
        <title>Temporal dynamics of bacterial communities during seed development and maturation.</title>
        <authorList>
            <person name="Chesneau G."/>
            <person name="Torres-Cortes G."/>
            <person name="Briand M."/>
            <person name="Darrasse A."/>
            <person name="Preveaux A."/>
            <person name="Marais C."/>
            <person name="Jacques M.A."/>
            <person name="Shade A."/>
            <person name="Barret M."/>
        </authorList>
    </citation>
    <scope>NUCLEOTIDE SEQUENCE [LARGE SCALE GENOMIC DNA]</scope>
    <source>
        <strain evidence="7 8">CFBP13723</strain>
    </source>
</reference>
<dbReference type="Gene3D" id="2.150.10.10">
    <property type="entry name" value="Serralysin-like metalloprotease, C-terminal"/>
    <property type="match status" value="2"/>
</dbReference>
<dbReference type="PANTHER" id="PTHR38340">
    <property type="entry name" value="S-LAYER PROTEIN"/>
    <property type="match status" value="1"/>
</dbReference>
<keyword evidence="4" id="KW-0677">Repeat</keyword>
<proteinExistence type="predicted"/>
<keyword evidence="5" id="KW-0106">Calcium</keyword>
<dbReference type="RefSeq" id="WP_191943226.1">
    <property type="nucleotide sequence ID" value="NZ_JACYNP010000002.1"/>
</dbReference>
<accession>A0ABR9A3K5</accession>
<organism evidence="7 8">
    <name type="scientific">Pseudomonas lutea</name>
    <dbReference type="NCBI Taxonomy" id="243924"/>
    <lineage>
        <taxon>Bacteria</taxon>
        <taxon>Pseudomonadati</taxon>
        <taxon>Pseudomonadota</taxon>
        <taxon>Gammaproteobacteria</taxon>
        <taxon>Pseudomonadales</taxon>
        <taxon>Pseudomonadaceae</taxon>
        <taxon>Pseudomonas</taxon>
    </lineage>
</organism>
<dbReference type="Pfam" id="PF00353">
    <property type="entry name" value="HemolysinCabind"/>
    <property type="match status" value="2"/>
</dbReference>